<feature type="region of interest" description="Disordered" evidence="1">
    <location>
        <begin position="1"/>
        <end position="58"/>
    </location>
</feature>
<dbReference type="Proteomes" id="UP000799750">
    <property type="component" value="Unassembled WGS sequence"/>
</dbReference>
<keyword evidence="3" id="KW-1185">Reference proteome</keyword>
<evidence type="ECO:0000313" key="3">
    <source>
        <dbReference type="Proteomes" id="UP000799750"/>
    </source>
</evidence>
<evidence type="ECO:0000313" key="2">
    <source>
        <dbReference type="EMBL" id="KAF2500586.1"/>
    </source>
</evidence>
<reference evidence="2" key="1">
    <citation type="journal article" date="2020" name="Stud. Mycol.">
        <title>101 Dothideomycetes genomes: a test case for predicting lifestyles and emergence of pathogens.</title>
        <authorList>
            <person name="Haridas S."/>
            <person name="Albert R."/>
            <person name="Binder M."/>
            <person name="Bloem J."/>
            <person name="Labutti K."/>
            <person name="Salamov A."/>
            <person name="Andreopoulos B."/>
            <person name="Baker S."/>
            <person name="Barry K."/>
            <person name="Bills G."/>
            <person name="Bluhm B."/>
            <person name="Cannon C."/>
            <person name="Castanera R."/>
            <person name="Culley D."/>
            <person name="Daum C."/>
            <person name="Ezra D."/>
            <person name="Gonzalez J."/>
            <person name="Henrissat B."/>
            <person name="Kuo A."/>
            <person name="Liang C."/>
            <person name="Lipzen A."/>
            <person name="Lutzoni F."/>
            <person name="Magnuson J."/>
            <person name="Mondo S."/>
            <person name="Nolan M."/>
            <person name="Ohm R."/>
            <person name="Pangilinan J."/>
            <person name="Park H.-J."/>
            <person name="Ramirez L."/>
            <person name="Alfaro M."/>
            <person name="Sun H."/>
            <person name="Tritt A."/>
            <person name="Yoshinaga Y."/>
            <person name="Zwiers L.-H."/>
            <person name="Turgeon B."/>
            <person name="Goodwin S."/>
            <person name="Spatafora J."/>
            <person name="Crous P."/>
            <person name="Grigoriev I."/>
        </authorList>
    </citation>
    <scope>NUCLEOTIDE SEQUENCE</scope>
    <source>
        <strain evidence="2">CBS 269.34</strain>
    </source>
</reference>
<gene>
    <name evidence="2" type="ORF">BU16DRAFT_535156</name>
</gene>
<sequence>MADDTPRNLFTSVFHSHSPSSSSSSAPPSSTHFPDGTPRTVYRSKNNTTGAEFSCTAPAGSKHAQAMRELCASVQSVGLPQPAQPAARYQRQLPATDSAPGMLTDARERVQTQGVDEGRGDGGGVGVIRTVSKATAGTRRNPRPPKLQYRNGNGGKVEGGPVFRRVEDERSVTFVSRSAQGEVFVAAPKGSREAEAHERMARGMVSLCGTVAREIEANEGQSGERREGPVKDVSNGPRWAIRWPGS</sequence>
<feature type="region of interest" description="Disordered" evidence="1">
    <location>
        <begin position="136"/>
        <end position="161"/>
    </location>
</feature>
<evidence type="ECO:0000256" key="1">
    <source>
        <dbReference type="SAM" id="MobiDB-lite"/>
    </source>
</evidence>
<feature type="compositionally biased region" description="Low complexity" evidence="1">
    <location>
        <begin position="10"/>
        <end position="34"/>
    </location>
</feature>
<protein>
    <submittedName>
        <fullName evidence="2">Uncharacterized protein</fullName>
    </submittedName>
</protein>
<dbReference type="OrthoDB" id="3929468at2759"/>
<dbReference type="AlphaFoldDB" id="A0A6A6R7Z4"/>
<accession>A0A6A6R7Z4</accession>
<feature type="region of interest" description="Disordered" evidence="1">
    <location>
        <begin position="216"/>
        <end position="246"/>
    </location>
</feature>
<organism evidence="2 3">
    <name type="scientific">Lophium mytilinum</name>
    <dbReference type="NCBI Taxonomy" id="390894"/>
    <lineage>
        <taxon>Eukaryota</taxon>
        <taxon>Fungi</taxon>
        <taxon>Dikarya</taxon>
        <taxon>Ascomycota</taxon>
        <taxon>Pezizomycotina</taxon>
        <taxon>Dothideomycetes</taxon>
        <taxon>Pleosporomycetidae</taxon>
        <taxon>Mytilinidiales</taxon>
        <taxon>Mytilinidiaceae</taxon>
        <taxon>Lophium</taxon>
    </lineage>
</organism>
<dbReference type="EMBL" id="MU004183">
    <property type="protein sequence ID" value="KAF2500586.1"/>
    <property type="molecule type" value="Genomic_DNA"/>
</dbReference>
<proteinExistence type="predicted"/>
<name>A0A6A6R7Z4_9PEZI</name>